<evidence type="ECO:0000256" key="1">
    <source>
        <dbReference type="ARBA" id="ARBA00022723"/>
    </source>
</evidence>
<name>A0A4U6XDC2_9PEZI</name>
<dbReference type="OrthoDB" id="2441642at2759"/>
<organism evidence="8 9">
    <name type="scientific">Colletotrichum tanaceti</name>
    <dbReference type="NCBI Taxonomy" id="1306861"/>
    <lineage>
        <taxon>Eukaryota</taxon>
        <taxon>Fungi</taxon>
        <taxon>Dikarya</taxon>
        <taxon>Ascomycota</taxon>
        <taxon>Pezizomycotina</taxon>
        <taxon>Sordariomycetes</taxon>
        <taxon>Hypocreomycetidae</taxon>
        <taxon>Glomerellales</taxon>
        <taxon>Glomerellaceae</taxon>
        <taxon>Colletotrichum</taxon>
        <taxon>Colletotrichum destructivum species complex</taxon>
    </lineage>
</organism>
<dbReference type="Gene3D" id="4.10.240.10">
    <property type="entry name" value="Zn(2)-C6 fungal-type DNA-binding domain"/>
    <property type="match status" value="1"/>
</dbReference>
<dbReference type="STRING" id="1306861.A0A4U6XDC2"/>
<keyword evidence="9" id="KW-1185">Reference proteome</keyword>
<evidence type="ECO:0000256" key="6">
    <source>
        <dbReference type="SAM" id="MobiDB-lite"/>
    </source>
</evidence>
<evidence type="ECO:0000313" key="9">
    <source>
        <dbReference type="Proteomes" id="UP000310108"/>
    </source>
</evidence>
<comment type="caution">
    <text evidence="8">The sequence shown here is derived from an EMBL/GenBank/DDBJ whole genome shotgun (WGS) entry which is preliminary data.</text>
</comment>
<dbReference type="Pfam" id="PF00172">
    <property type="entry name" value="Zn_clus"/>
    <property type="match status" value="1"/>
</dbReference>
<keyword evidence="2" id="KW-0862">Zinc</keyword>
<dbReference type="SUPFAM" id="SSF57701">
    <property type="entry name" value="Zn2/Cys6 DNA-binding domain"/>
    <property type="match status" value="1"/>
</dbReference>
<proteinExistence type="predicted"/>
<dbReference type="GO" id="GO:0000981">
    <property type="term" value="F:DNA-binding transcription factor activity, RNA polymerase II-specific"/>
    <property type="evidence" value="ECO:0007669"/>
    <property type="project" value="InterPro"/>
</dbReference>
<dbReference type="PROSITE" id="PS50048">
    <property type="entry name" value="ZN2_CY6_FUNGAL_2"/>
    <property type="match status" value="1"/>
</dbReference>
<dbReference type="PANTHER" id="PTHR47660:SF3">
    <property type="entry name" value="FINGER DOMAIN PROTEIN, PUTATIVE (AFU_ORTHOLOGUE AFUA_4G03310)-RELATED"/>
    <property type="match status" value="1"/>
</dbReference>
<dbReference type="PRINTS" id="PR00755">
    <property type="entry name" value="AFLATOXINBRP"/>
</dbReference>
<keyword evidence="4" id="KW-0804">Transcription</keyword>
<protein>
    <recommendedName>
        <fullName evidence="7">Zn(2)-C6 fungal-type domain-containing protein</fullName>
    </recommendedName>
</protein>
<dbReference type="EMBL" id="PJEX01000169">
    <property type="protein sequence ID" value="TKW53768.1"/>
    <property type="molecule type" value="Genomic_DNA"/>
</dbReference>
<evidence type="ECO:0000256" key="3">
    <source>
        <dbReference type="ARBA" id="ARBA00023015"/>
    </source>
</evidence>
<feature type="domain" description="Zn(2)-C6 fungal-type" evidence="7">
    <location>
        <begin position="14"/>
        <end position="44"/>
    </location>
</feature>
<evidence type="ECO:0000313" key="8">
    <source>
        <dbReference type="EMBL" id="TKW53768.1"/>
    </source>
</evidence>
<keyword evidence="5" id="KW-0539">Nucleus</keyword>
<evidence type="ECO:0000259" key="7">
    <source>
        <dbReference type="PROSITE" id="PS50048"/>
    </source>
</evidence>
<feature type="compositionally biased region" description="Polar residues" evidence="6">
    <location>
        <begin position="81"/>
        <end position="92"/>
    </location>
</feature>
<dbReference type="AlphaFoldDB" id="A0A4U6XDC2"/>
<dbReference type="Proteomes" id="UP000310108">
    <property type="component" value="Unassembled WGS sequence"/>
</dbReference>
<dbReference type="InterPro" id="IPR001138">
    <property type="entry name" value="Zn2Cys6_DnaBD"/>
</dbReference>
<evidence type="ECO:0000256" key="2">
    <source>
        <dbReference type="ARBA" id="ARBA00022833"/>
    </source>
</evidence>
<dbReference type="CDD" id="cd00067">
    <property type="entry name" value="GAL4"/>
    <property type="match status" value="1"/>
</dbReference>
<gene>
    <name evidence="8" type="ORF">CTA1_3344</name>
</gene>
<dbReference type="SMART" id="SM00066">
    <property type="entry name" value="GAL4"/>
    <property type="match status" value="1"/>
</dbReference>
<dbReference type="PANTHER" id="PTHR47660">
    <property type="entry name" value="TRANSCRIPTION FACTOR WITH C2H2 AND ZN(2)-CYS(6) DNA BINDING DOMAIN (EUROFUNG)-RELATED-RELATED"/>
    <property type="match status" value="1"/>
</dbReference>
<dbReference type="InterPro" id="IPR036864">
    <property type="entry name" value="Zn2-C6_fun-type_DNA-bd_sf"/>
</dbReference>
<feature type="region of interest" description="Disordered" evidence="6">
    <location>
        <begin position="46"/>
        <end position="147"/>
    </location>
</feature>
<feature type="compositionally biased region" description="Basic and acidic residues" evidence="6">
    <location>
        <begin position="62"/>
        <end position="73"/>
    </location>
</feature>
<dbReference type="GO" id="GO:0008270">
    <property type="term" value="F:zinc ion binding"/>
    <property type="evidence" value="ECO:0007669"/>
    <property type="project" value="InterPro"/>
</dbReference>
<evidence type="ECO:0000256" key="4">
    <source>
        <dbReference type="ARBA" id="ARBA00023163"/>
    </source>
</evidence>
<evidence type="ECO:0000256" key="5">
    <source>
        <dbReference type="ARBA" id="ARBA00023242"/>
    </source>
</evidence>
<feature type="compositionally biased region" description="Polar residues" evidence="6">
    <location>
        <begin position="125"/>
        <end position="141"/>
    </location>
</feature>
<keyword evidence="1" id="KW-0479">Metal-binding</keyword>
<reference evidence="8 9" key="1">
    <citation type="journal article" date="2019" name="PLoS ONE">
        <title>Comparative genome analysis indicates high evolutionary potential of pathogenicity genes in Colletotrichum tanaceti.</title>
        <authorList>
            <person name="Lelwala R.V."/>
            <person name="Korhonen P.K."/>
            <person name="Young N.D."/>
            <person name="Scott J.B."/>
            <person name="Ades P.A."/>
            <person name="Gasser R.B."/>
            <person name="Taylor P.W.J."/>
        </authorList>
    </citation>
    <scope>NUCLEOTIDE SEQUENCE [LARGE SCALE GENOMIC DNA]</scope>
    <source>
        <strain evidence="8">BRIP57314</strain>
    </source>
</reference>
<dbReference type="PROSITE" id="PS00463">
    <property type="entry name" value="ZN2_CY6_FUNGAL_1"/>
    <property type="match status" value="1"/>
</dbReference>
<accession>A0A4U6XDC2</accession>
<keyword evidence="3" id="KW-0805">Transcription regulation</keyword>
<sequence length="458" mass="50450">MRSSSRYSTSRQKACQRCASSKIKCDRKAGTCSRCRERGVVCVYLRSRAPPPSGPDATGPCDRARAGLGDSRHLTVAPEDANTQPREPQQVASGRPGPGSTEAIPSFRVSTPEGPETAEMGLLPSRQQAESHIGSSGNPAGTASHPADELDFSHLELVCPINADDIANRWLHNFVPVPGQVTKDYTPRVSAFIHRMLKSYANSSIRGRRVPPFVHWSQLHLGSSSTPLSTCLSSIRERDGLDYRDGKVSAERLQREMATLFARRREGEDPDDMALLATFQAHLVYSLVTFFRLGREARSLLPQTMMDTQELACAAARGGLACVGERDGARRRPGPAWESWIAAEAKRRTLFTMCLLDSALLAHDGLPTHLATELRGLPAPASKTLWEARSRPDWRAAYDAHLAEWPEGGLRIDELWPMPEGLSEAEVDERRRRVDAWLEDLDEFGTMIYAVTSGTHGT</sequence>